<organism evidence="1 2">
    <name type="scientific">Taklimakanibacter albus</name>
    <dbReference type="NCBI Taxonomy" id="2800327"/>
    <lineage>
        <taxon>Bacteria</taxon>
        <taxon>Pseudomonadati</taxon>
        <taxon>Pseudomonadota</taxon>
        <taxon>Alphaproteobacteria</taxon>
        <taxon>Hyphomicrobiales</taxon>
        <taxon>Aestuariivirgaceae</taxon>
        <taxon>Taklimakanibacter</taxon>
    </lineage>
</organism>
<sequence>MTLEPHPLRGAVLSEVHARPFAAIAPPLRILHFAFMTDADLAARDRLAFGEFVAARGHRGPDAASKHYRITFPDSALRWEQHAEFTTYTWEFANHDRSPFGRPTSELQKLMQQLPQPGPLLVAADLHLLSEADGGDWQKVFDPTSLVAFETEAGDARAATDFLAASDGFVRLLVLDRGMSTLRAGIFVQQLLELETYRTFCLLGLPEAQRLQPVVRRIEQTLGEITAEMTKSEGLAANKALLQRLMAVAGELEAGASQSRFRFGATRAYAEIVRARLASLRETPIGDHQTISGFMDRRLMPALRTCFSMQDRQTDLSAKLMHAANLLRTRVDIDVEEQNGDLLKAMSERTRLQLRLQQTVEGLSIAAISYYVASLLGYVLEVLPEDAVPFGAKYLKAGVIVATVAVITLIVLSIRRRHSEHAPAGAME</sequence>
<protein>
    <submittedName>
        <fullName evidence="1">DUF3422 domain-containing protein</fullName>
    </submittedName>
</protein>
<gene>
    <name evidence="1" type="ORF">JHL16_24130</name>
</gene>
<dbReference type="Proteomes" id="UP000616151">
    <property type="component" value="Unassembled WGS sequence"/>
</dbReference>
<evidence type="ECO:0000313" key="2">
    <source>
        <dbReference type="Proteomes" id="UP000616151"/>
    </source>
</evidence>
<name>A0ACC5R9X1_9HYPH</name>
<dbReference type="EMBL" id="JAENHL010000008">
    <property type="protein sequence ID" value="MBK1869471.1"/>
    <property type="molecule type" value="Genomic_DNA"/>
</dbReference>
<reference evidence="1" key="1">
    <citation type="submission" date="2021-01" db="EMBL/GenBank/DDBJ databases">
        <authorList>
            <person name="Sun Q."/>
        </authorList>
    </citation>
    <scope>NUCLEOTIDE SEQUENCE</scope>
    <source>
        <strain evidence="1">YIM B02566</strain>
    </source>
</reference>
<proteinExistence type="predicted"/>
<accession>A0ACC5R9X1</accession>
<keyword evidence="2" id="KW-1185">Reference proteome</keyword>
<evidence type="ECO:0000313" key="1">
    <source>
        <dbReference type="EMBL" id="MBK1869471.1"/>
    </source>
</evidence>
<comment type="caution">
    <text evidence="1">The sequence shown here is derived from an EMBL/GenBank/DDBJ whole genome shotgun (WGS) entry which is preliminary data.</text>
</comment>